<comment type="caution">
    <text evidence="3">The sequence shown here is derived from an EMBL/GenBank/DDBJ whole genome shotgun (WGS) entry which is preliminary data.</text>
</comment>
<dbReference type="Pfam" id="PF09967">
    <property type="entry name" value="DUF2201"/>
    <property type="match status" value="1"/>
</dbReference>
<keyword evidence="4" id="KW-1185">Reference proteome</keyword>
<protein>
    <recommendedName>
        <fullName evidence="5">VWA-like domain-containing protein</fullName>
    </recommendedName>
</protein>
<evidence type="ECO:0000313" key="4">
    <source>
        <dbReference type="Proteomes" id="UP000018466"/>
    </source>
</evidence>
<dbReference type="RefSeq" id="WP_009533280.1">
    <property type="nucleotide sequence ID" value="NZ_JH590863.1"/>
</dbReference>
<feature type="domain" description="VWA-like" evidence="1">
    <location>
        <begin position="292"/>
        <end position="428"/>
    </location>
</feature>
<dbReference type="InterPro" id="IPR018698">
    <property type="entry name" value="VWA-like_dom"/>
</dbReference>
<dbReference type="InterPro" id="IPR025154">
    <property type="entry name" value="Put_metallopeptidase_dom"/>
</dbReference>
<dbReference type="AlphaFoldDB" id="A0AA36Y524"/>
<sequence length="438" mass="50724">MGGNREALTAAGEKIWNYTVTELSLALPFLRIAFFLLRPQMDLRIQNIGTDGSAVAYQPRYLLQCFVDNPRALRRTCFHLFLHCIFRHVYHVPAAAADRENWDLAADVAVEYLADSLDEDILRETESDTRRAWYERFFAESRIMTAERIYRSLQGMDLSYDEREELRKTFWRCDHSLWKNPETRPPKTEEKSLPAEEKRWEDAAEHVEKMLLAAGKEAGKGAESFLRTLRVQGEARLSYGEILRRFAVEREVMEIDPDAFDYGFYYYGMEHYGNMPLIEENEYREERRIAALVIAIDTSASTQHGDVEQFFAETLGIFREEQAFFRDAEIHLIQCDEAVREDRRCHSLGELEAARDSLQLSGGGGTDFRPLFRYLEELTAQGALSGLRGVFYFTDGEGQFPERATPYQTVFVFPGREESVEQRVPAWALKAYLEEKKA</sequence>
<organism evidence="3 4">
    <name type="scientific">Stomatobaculum longum</name>
    <dbReference type="NCBI Taxonomy" id="796942"/>
    <lineage>
        <taxon>Bacteria</taxon>
        <taxon>Bacillati</taxon>
        <taxon>Bacillota</taxon>
        <taxon>Clostridia</taxon>
        <taxon>Lachnospirales</taxon>
        <taxon>Lachnospiraceae</taxon>
        <taxon>Stomatobaculum</taxon>
    </lineage>
</organism>
<dbReference type="GeneID" id="86941190"/>
<dbReference type="Pfam" id="PF13203">
    <property type="entry name" value="DUF2201_N"/>
    <property type="match status" value="1"/>
</dbReference>
<gene>
    <name evidence="3" type="ORF">HMPREF9623_01448</name>
</gene>
<dbReference type="PANTHER" id="PTHR38730:SF1">
    <property type="entry name" value="SLL7028 PROTEIN"/>
    <property type="match status" value="1"/>
</dbReference>
<accession>A0AA36Y524</accession>
<name>A0AA36Y524_9FIRM</name>
<evidence type="ECO:0000259" key="1">
    <source>
        <dbReference type="Pfam" id="PF09967"/>
    </source>
</evidence>
<evidence type="ECO:0000259" key="2">
    <source>
        <dbReference type="Pfam" id="PF13203"/>
    </source>
</evidence>
<feature type="domain" description="Putative metallopeptidase" evidence="2">
    <location>
        <begin position="22"/>
        <end position="246"/>
    </location>
</feature>
<dbReference type="Proteomes" id="UP000018466">
    <property type="component" value="Unassembled WGS sequence"/>
</dbReference>
<reference evidence="3 4" key="1">
    <citation type="submission" date="2011-10" db="EMBL/GenBank/DDBJ databases">
        <title>The Genome Sequence of Lachnospiraceae bacterium ACC2.</title>
        <authorList>
            <consortium name="The Broad Institute Genome Sequencing Platform"/>
            <person name="Earl A."/>
            <person name="Ward D."/>
            <person name="Feldgarden M."/>
            <person name="Gevers D."/>
            <person name="Sizova M."/>
            <person name="Hazen A."/>
            <person name="Epstein S."/>
            <person name="Young S.K."/>
            <person name="Zeng Q."/>
            <person name="Gargeya S."/>
            <person name="Fitzgerald M."/>
            <person name="Haas B."/>
            <person name="Abouelleil A."/>
            <person name="Alvarado L."/>
            <person name="Arachchi H.M."/>
            <person name="Berlin A."/>
            <person name="Brown A."/>
            <person name="Chapman S.B."/>
            <person name="Chen Z."/>
            <person name="Dunbar C."/>
            <person name="Freedman E."/>
            <person name="Gearin G."/>
            <person name="Goldberg J."/>
            <person name="Griggs A."/>
            <person name="Gujja S."/>
            <person name="Heiman D."/>
            <person name="Howarth C."/>
            <person name="Larson L."/>
            <person name="Lui A."/>
            <person name="MacDonald P.J.P."/>
            <person name="Montmayeur A."/>
            <person name="Murphy C."/>
            <person name="Neiman D."/>
            <person name="Pearson M."/>
            <person name="Priest M."/>
            <person name="Roberts A."/>
            <person name="Saif S."/>
            <person name="Shea T."/>
            <person name="Shenoy N."/>
            <person name="Sisk P."/>
            <person name="Stolte C."/>
            <person name="Sykes S."/>
            <person name="Wortman J."/>
            <person name="Nusbaum C."/>
            <person name="Birren B."/>
        </authorList>
    </citation>
    <scope>NUCLEOTIDE SEQUENCE [LARGE SCALE GENOMIC DNA]</scope>
    <source>
        <strain evidence="3 4">ACC2</strain>
    </source>
</reference>
<evidence type="ECO:0000313" key="3">
    <source>
        <dbReference type="EMBL" id="EHO16749.1"/>
    </source>
</evidence>
<evidence type="ECO:0008006" key="5">
    <source>
        <dbReference type="Google" id="ProtNLM"/>
    </source>
</evidence>
<proteinExistence type="predicted"/>
<dbReference type="EMBL" id="AGEL01000007">
    <property type="protein sequence ID" value="EHO16749.1"/>
    <property type="molecule type" value="Genomic_DNA"/>
</dbReference>
<dbReference type="PANTHER" id="PTHR38730">
    <property type="entry name" value="SLL7028 PROTEIN"/>
    <property type="match status" value="1"/>
</dbReference>